<keyword evidence="3" id="KW-1185">Reference proteome</keyword>
<feature type="signal peptide" evidence="1">
    <location>
        <begin position="1"/>
        <end position="20"/>
    </location>
</feature>
<organism evidence="2 3">
    <name type="scientific">Desertihabitans brevis</name>
    <dbReference type="NCBI Taxonomy" id="2268447"/>
    <lineage>
        <taxon>Bacteria</taxon>
        <taxon>Bacillati</taxon>
        <taxon>Actinomycetota</taxon>
        <taxon>Actinomycetes</taxon>
        <taxon>Propionibacteriales</taxon>
        <taxon>Propionibacteriaceae</taxon>
        <taxon>Desertihabitans</taxon>
    </lineage>
</organism>
<feature type="chain" id="PRO_5039493668" evidence="1">
    <location>
        <begin position="21"/>
        <end position="132"/>
    </location>
</feature>
<evidence type="ECO:0000313" key="2">
    <source>
        <dbReference type="EMBL" id="RCK68995.1"/>
    </source>
</evidence>
<evidence type="ECO:0000313" key="3">
    <source>
        <dbReference type="Proteomes" id="UP000252770"/>
    </source>
</evidence>
<dbReference type="AlphaFoldDB" id="A0A367YSX7"/>
<dbReference type="EMBL" id="QOUI01000008">
    <property type="protein sequence ID" value="RCK68995.1"/>
    <property type="molecule type" value="Genomic_DNA"/>
</dbReference>
<evidence type="ECO:0000256" key="1">
    <source>
        <dbReference type="SAM" id="SignalP"/>
    </source>
</evidence>
<comment type="caution">
    <text evidence="2">The sequence shown here is derived from an EMBL/GenBank/DDBJ whole genome shotgun (WGS) entry which is preliminary data.</text>
</comment>
<accession>A0A367YSX7</accession>
<sequence>MLGGVLLSVALLTGCSAAPAPTPPPQPPASTVVVAGAVTLRELGLTHGPVDLVTLPEDVTVLERIDQPNVITLVLTAEDGPPSAAHLEQTLPDVGYTVDATGGGSLLFSGPGWSGAFTTSTEVSGLTLRQEP</sequence>
<protein>
    <submittedName>
        <fullName evidence="2">Uncharacterized protein</fullName>
    </submittedName>
</protein>
<proteinExistence type="predicted"/>
<reference evidence="2 3" key="1">
    <citation type="submission" date="2018-07" db="EMBL/GenBank/DDBJ databases">
        <title>Desertimonas flava gen. nov. sp. nov.</title>
        <authorList>
            <person name="Liu S."/>
        </authorList>
    </citation>
    <scope>NUCLEOTIDE SEQUENCE [LARGE SCALE GENOMIC DNA]</scope>
    <source>
        <strain evidence="2 3">16Sb5-5</strain>
    </source>
</reference>
<dbReference type="Proteomes" id="UP000252770">
    <property type="component" value="Unassembled WGS sequence"/>
</dbReference>
<keyword evidence="1" id="KW-0732">Signal</keyword>
<name>A0A367YSX7_9ACTN</name>
<gene>
    <name evidence="2" type="ORF">DT076_13905</name>
</gene>